<dbReference type="OrthoDB" id="407010at2759"/>
<dbReference type="PANTHER" id="PTHR10543">
    <property type="entry name" value="BETA-CAROTENE DIOXYGENASE"/>
    <property type="match status" value="1"/>
</dbReference>
<dbReference type="GO" id="GO:0003834">
    <property type="term" value="F:beta-carotene 15,15'-dioxygenase activity"/>
    <property type="evidence" value="ECO:0007669"/>
    <property type="project" value="TreeGrafter"/>
</dbReference>
<dbReference type="GO" id="GO:0010436">
    <property type="term" value="F:carotenoid dioxygenase activity"/>
    <property type="evidence" value="ECO:0007669"/>
    <property type="project" value="TreeGrafter"/>
</dbReference>
<dbReference type="AlphaFoldDB" id="A0A7I8VAA6"/>
<evidence type="ECO:0000256" key="1">
    <source>
        <dbReference type="ARBA" id="ARBA00006787"/>
    </source>
</evidence>
<dbReference type="GO" id="GO:0042574">
    <property type="term" value="P:retinal metabolic process"/>
    <property type="evidence" value="ECO:0007669"/>
    <property type="project" value="TreeGrafter"/>
</dbReference>
<sequence>MYKYFWKPLEKDQRDAVECEVRGTIPSWLTGTLFRNGPGKYEFGEEQYNHLFDGAAVLHKFVFNEGKVIYQNRLLDTDTYRSNMAANRIVIGEFGTAVAPDPCKNLLNRYFTHFSRKMEQTDNTNVNVVEFCDQIYALTETPYMNRIDPEKLVATKKVELDKLISVNLSTAHPHFEPDGSMINFGVQFGKSSNYHVIKIPPIDKECTDSIDYAERIATLPVLTSPTYFHSFGMTENYIIFIEQPYYLNILSILSTRVTNKSYQDCYEWRQGIKNVFHVINKETKEVSQVKYVSDPFFFFHLINAYEDENHIVIDAICYPDDKIVNAFFLANLRQGPHVEGYENFPAPDVRRYVLPLNVPEGVPEGAKENLVSIDSRAFAKKKDNTTIFLAPERFAHASFEMPRINYDSYNTKKYRYAYGANMRKSEMNELVKIDWLTKKVNRWYENEDWIVGEPVFIPKPNPTAEDDGVVLSPVISSLPGESAFLLVLDATSFTELARAEIPSDVHVPLNFHGNFVKKCYPAPPSSSV</sequence>
<dbReference type="GO" id="GO:0046872">
    <property type="term" value="F:metal ion binding"/>
    <property type="evidence" value="ECO:0007669"/>
    <property type="project" value="UniProtKB-KW"/>
</dbReference>
<keyword evidence="7" id="KW-1185">Reference proteome</keyword>
<name>A0A7I8VAA6_9ANNE</name>
<comment type="caution">
    <text evidence="6">The sequence shown here is derived from an EMBL/GenBank/DDBJ whole genome shotgun (WGS) entry which is preliminary data.</text>
</comment>
<keyword evidence="3" id="KW-0560">Oxidoreductase</keyword>
<proteinExistence type="inferred from homology"/>
<protein>
    <submittedName>
        <fullName evidence="6">DgyrCDS1993</fullName>
    </submittedName>
</protein>
<gene>
    <name evidence="6" type="ORF">DGYR_LOCUS1862</name>
</gene>
<keyword evidence="2 5" id="KW-0479">Metal-binding</keyword>
<feature type="binding site" evidence="5">
    <location>
        <position position="172"/>
    </location>
    <ligand>
        <name>Fe cation</name>
        <dbReference type="ChEBI" id="CHEBI:24875"/>
        <note>catalytic</note>
    </ligand>
</feature>
<evidence type="ECO:0000256" key="2">
    <source>
        <dbReference type="ARBA" id="ARBA00022723"/>
    </source>
</evidence>
<evidence type="ECO:0000256" key="3">
    <source>
        <dbReference type="ARBA" id="ARBA00023002"/>
    </source>
</evidence>
<comment type="similarity">
    <text evidence="1">Belongs to the carotenoid oxygenase family.</text>
</comment>
<evidence type="ECO:0000313" key="7">
    <source>
        <dbReference type="Proteomes" id="UP000549394"/>
    </source>
</evidence>
<dbReference type="GO" id="GO:0016121">
    <property type="term" value="P:carotene catabolic process"/>
    <property type="evidence" value="ECO:0007669"/>
    <property type="project" value="TreeGrafter"/>
</dbReference>
<evidence type="ECO:0000313" key="6">
    <source>
        <dbReference type="EMBL" id="CAD5112781.1"/>
    </source>
</evidence>
<accession>A0A7I8VAA6</accession>
<dbReference type="Proteomes" id="UP000549394">
    <property type="component" value="Unassembled WGS sequence"/>
</dbReference>
<keyword evidence="4 5" id="KW-0408">Iron</keyword>
<dbReference type="InterPro" id="IPR004294">
    <property type="entry name" value="Carotenoid_Oase"/>
</dbReference>
<feature type="binding site" evidence="5">
    <location>
        <position position="512"/>
    </location>
    <ligand>
        <name>Fe cation</name>
        <dbReference type="ChEBI" id="CHEBI:24875"/>
        <note>catalytic</note>
    </ligand>
</feature>
<feature type="binding site" evidence="5">
    <location>
        <position position="300"/>
    </location>
    <ligand>
        <name>Fe cation</name>
        <dbReference type="ChEBI" id="CHEBI:24875"/>
        <note>catalytic</note>
    </ligand>
</feature>
<organism evidence="6 7">
    <name type="scientific">Dimorphilus gyrociliatus</name>
    <dbReference type="NCBI Taxonomy" id="2664684"/>
    <lineage>
        <taxon>Eukaryota</taxon>
        <taxon>Metazoa</taxon>
        <taxon>Spiralia</taxon>
        <taxon>Lophotrochozoa</taxon>
        <taxon>Annelida</taxon>
        <taxon>Polychaeta</taxon>
        <taxon>Polychaeta incertae sedis</taxon>
        <taxon>Dinophilidae</taxon>
        <taxon>Dimorphilus</taxon>
    </lineage>
</organism>
<evidence type="ECO:0000256" key="4">
    <source>
        <dbReference type="ARBA" id="ARBA00023004"/>
    </source>
</evidence>
<evidence type="ECO:0000256" key="5">
    <source>
        <dbReference type="PIRSR" id="PIRSR604294-1"/>
    </source>
</evidence>
<dbReference type="Pfam" id="PF03055">
    <property type="entry name" value="RPE65"/>
    <property type="match status" value="1"/>
</dbReference>
<feature type="binding site" evidence="5">
    <location>
        <position position="229"/>
    </location>
    <ligand>
        <name>Fe cation</name>
        <dbReference type="ChEBI" id="CHEBI:24875"/>
        <note>catalytic</note>
    </ligand>
</feature>
<dbReference type="PANTHER" id="PTHR10543:SF24">
    <property type="entry name" value="CAROTENOID ISOMEROOXYGENASE"/>
    <property type="match status" value="1"/>
</dbReference>
<reference evidence="6 7" key="1">
    <citation type="submission" date="2020-08" db="EMBL/GenBank/DDBJ databases">
        <authorList>
            <person name="Hejnol A."/>
        </authorList>
    </citation>
    <scope>NUCLEOTIDE SEQUENCE [LARGE SCALE GENOMIC DNA]</scope>
</reference>
<dbReference type="EMBL" id="CAJFCJ010000003">
    <property type="protein sequence ID" value="CAD5112781.1"/>
    <property type="molecule type" value="Genomic_DNA"/>
</dbReference>
<comment type="cofactor">
    <cofactor evidence="5">
        <name>Fe(2+)</name>
        <dbReference type="ChEBI" id="CHEBI:29033"/>
    </cofactor>
    <text evidence="5">Binds 1 Fe(2+) ion per subunit.</text>
</comment>